<accession>A0A554MUP6</accession>
<gene>
    <name evidence="1" type="ORF">DP107_18005</name>
</gene>
<dbReference type="PANTHER" id="PTHR41913">
    <property type="entry name" value="DUF1684 DOMAIN-CONTAINING PROTEIN"/>
    <property type="match status" value="1"/>
</dbReference>
<dbReference type="EMBL" id="QMDX01000024">
    <property type="protein sequence ID" value="TSD08831.1"/>
    <property type="molecule type" value="Genomic_DNA"/>
</dbReference>
<proteinExistence type="predicted"/>
<protein>
    <recommendedName>
        <fullName evidence="3">DUF1684 domain-containing protein</fullName>
    </recommendedName>
</protein>
<evidence type="ECO:0000313" key="2">
    <source>
        <dbReference type="Proteomes" id="UP000319894"/>
    </source>
</evidence>
<dbReference type="InParanoid" id="A0A554MUP6"/>
<evidence type="ECO:0000313" key="1">
    <source>
        <dbReference type="EMBL" id="TSD08831.1"/>
    </source>
</evidence>
<dbReference type="Gene3D" id="6.10.250.1680">
    <property type="match status" value="1"/>
</dbReference>
<evidence type="ECO:0008006" key="3">
    <source>
        <dbReference type="Google" id="ProtNLM"/>
    </source>
</evidence>
<dbReference type="AlphaFoldDB" id="A0A554MUP6"/>
<dbReference type="OrthoDB" id="334216at2157"/>
<dbReference type="PANTHER" id="PTHR41913:SF1">
    <property type="entry name" value="DUF1684 DOMAIN-CONTAINING PROTEIN"/>
    <property type="match status" value="1"/>
</dbReference>
<comment type="caution">
    <text evidence="1">The sequence shown here is derived from an EMBL/GenBank/DDBJ whole genome shotgun (WGS) entry which is preliminary data.</text>
</comment>
<dbReference type="Proteomes" id="UP000319894">
    <property type="component" value="Unassembled WGS sequence"/>
</dbReference>
<sequence>MDEIKTQRRQKDHYFVKNPRSPLLAEEREDFDGLAYYQINPEYQFKTTFEEYDEPKSVTVGTSTNGEQEYLTLGEFTIEIVGRSLTITAYRSDSEEDRLWVRFRDATSGEETYGAGRYLDFELDAHRTDDGRWVLDFNEAYNPTCAYSDRYECPLPPIDNWLNVPIEAGKKHFRH</sequence>
<name>A0A554MUP6_9EURY</name>
<reference evidence="1 2" key="1">
    <citation type="submission" date="2018-06" db="EMBL/GenBank/DDBJ databases">
        <title>Natronomonas sp. F16-60 a new haloarchaeon isolated from a solar saltern of Isla Cristina, Huelva, Spain.</title>
        <authorList>
            <person name="Duran-Viseras A."/>
            <person name="Sanchez-Porro C."/>
            <person name="Ventosa A."/>
        </authorList>
    </citation>
    <scope>NUCLEOTIDE SEQUENCE [LARGE SCALE GENOMIC DNA]</scope>
    <source>
        <strain evidence="1 2">F16-60</strain>
    </source>
</reference>
<organism evidence="1 2">
    <name type="scientific">Haloglomus irregulare</name>
    <dbReference type="NCBI Taxonomy" id="2234134"/>
    <lineage>
        <taxon>Archaea</taxon>
        <taxon>Methanobacteriati</taxon>
        <taxon>Methanobacteriota</taxon>
        <taxon>Stenosarchaea group</taxon>
        <taxon>Halobacteria</taxon>
        <taxon>Halobacteriales</taxon>
        <taxon>Natronomonadaceae</taxon>
        <taxon>Haloglomus</taxon>
    </lineage>
</organism>
<keyword evidence="2" id="KW-1185">Reference proteome</keyword>
<dbReference type="InterPro" id="IPR012467">
    <property type="entry name" value="DUF1684"/>
</dbReference>
<dbReference type="Pfam" id="PF07920">
    <property type="entry name" value="DUF1684"/>
    <property type="match status" value="1"/>
</dbReference>